<dbReference type="Proteomes" id="UP000199128">
    <property type="component" value="Unassembled WGS sequence"/>
</dbReference>
<evidence type="ECO:0000313" key="4">
    <source>
        <dbReference type="Proteomes" id="UP000199128"/>
    </source>
</evidence>
<feature type="transmembrane region" description="Helical" evidence="1">
    <location>
        <begin position="56"/>
        <end position="76"/>
    </location>
</feature>
<feature type="transmembrane region" description="Helical" evidence="1">
    <location>
        <begin position="144"/>
        <end position="170"/>
    </location>
</feature>
<dbReference type="EMBL" id="FOGP01000002">
    <property type="protein sequence ID" value="SER43694.1"/>
    <property type="molecule type" value="Genomic_DNA"/>
</dbReference>
<keyword evidence="5" id="KW-1185">Reference proteome</keyword>
<keyword evidence="1" id="KW-1133">Transmembrane helix</keyword>
<gene>
    <name evidence="3" type="ORF">SAMN05216446_0844</name>
    <name evidence="2" type="ORF">SAMN05216447_102129</name>
</gene>
<dbReference type="PANTHER" id="PTHR36111:SF2">
    <property type="entry name" value="INNER MEMBRANE PROTEIN"/>
    <property type="match status" value="1"/>
</dbReference>
<feature type="transmembrane region" description="Helical" evidence="1">
    <location>
        <begin position="177"/>
        <end position="205"/>
    </location>
</feature>
<dbReference type="InterPro" id="IPR007563">
    <property type="entry name" value="DUF554"/>
</dbReference>
<evidence type="ECO:0000313" key="3">
    <source>
        <dbReference type="EMBL" id="SER43694.1"/>
    </source>
</evidence>
<feature type="transmembrane region" description="Helical" evidence="1">
    <location>
        <begin position="217"/>
        <end position="239"/>
    </location>
</feature>
<dbReference type="PANTHER" id="PTHR36111">
    <property type="entry name" value="INNER MEMBRANE PROTEIN-RELATED"/>
    <property type="match status" value="1"/>
</dbReference>
<reference evidence="3" key="2">
    <citation type="submission" date="2016-10" db="EMBL/GenBank/DDBJ databases">
        <authorList>
            <person name="de Groot N.N."/>
        </authorList>
    </citation>
    <scope>NUCLEOTIDE SEQUENCE [LARGE SCALE GENOMIC DNA]</scope>
    <source>
        <strain evidence="3">KHGC19</strain>
    </source>
</reference>
<accession>A0A1H9P5W2</accession>
<dbReference type="Proteomes" id="UP000199135">
    <property type="component" value="Unassembled WGS sequence"/>
</dbReference>
<dbReference type="RefSeq" id="WP_234970676.1">
    <property type="nucleotide sequence ID" value="NZ_FNWT01000002.1"/>
</dbReference>
<reference evidence="4 5" key="1">
    <citation type="submission" date="2016-10" db="EMBL/GenBank/DDBJ databases">
        <authorList>
            <person name="Varghese N."/>
            <person name="Submissions S."/>
        </authorList>
    </citation>
    <scope>NUCLEOTIDE SEQUENCE [LARGE SCALE GENOMIC DNA]</scope>
    <source>
        <strain evidence="4">KHGC19</strain>
        <strain evidence="2 5">WCP15</strain>
    </source>
</reference>
<evidence type="ECO:0000256" key="1">
    <source>
        <dbReference type="SAM" id="Phobius"/>
    </source>
</evidence>
<dbReference type="Pfam" id="PF04474">
    <property type="entry name" value="DUF554"/>
    <property type="match status" value="1"/>
</dbReference>
<evidence type="ECO:0008006" key="6">
    <source>
        <dbReference type="Google" id="ProtNLM"/>
    </source>
</evidence>
<protein>
    <recommendedName>
        <fullName evidence="6">DUF554 domain-containing protein</fullName>
    </recommendedName>
</protein>
<name>A0A1H9P5W2_9ACTN</name>
<sequence>MPVVLLGALINAVEAAVGGLIGLVFKSHVSDDLGDFLLKGQGLCVVLVGVQGMASGGSIVVVTLAVALGSLVGYLIDLDGAVNRLGDWAQRRLNAAFAGSKRLGSFSQGFVNATLFCCTGAMGIVGSLQSGIQLDHATLIAKGLIDLVVCIPFAATMGIGVPFVAVSVFVYQGVLSLLAAALGGLLTQAVITEIAVTGSLLLLAVGLNLLKLTDLKVANMLPAAFMPIALVPVMTALGLL</sequence>
<evidence type="ECO:0000313" key="5">
    <source>
        <dbReference type="Proteomes" id="UP000199135"/>
    </source>
</evidence>
<dbReference type="AlphaFoldDB" id="A0A1H9P5W2"/>
<dbReference type="EMBL" id="FNWT01000002">
    <property type="protein sequence ID" value="SEH43107.1"/>
    <property type="molecule type" value="Genomic_DNA"/>
</dbReference>
<proteinExistence type="predicted"/>
<keyword evidence="1" id="KW-0472">Membrane</keyword>
<evidence type="ECO:0000313" key="2">
    <source>
        <dbReference type="EMBL" id="SEH43107.1"/>
    </source>
</evidence>
<organism evidence="3 4">
    <name type="scientific">Parafannyhessea umbonata</name>
    <dbReference type="NCBI Taxonomy" id="604330"/>
    <lineage>
        <taxon>Bacteria</taxon>
        <taxon>Bacillati</taxon>
        <taxon>Actinomycetota</taxon>
        <taxon>Coriobacteriia</taxon>
        <taxon>Coriobacteriales</taxon>
        <taxon>Atopobiaceae</taxon>
        <taxon>Parafannyhessea</taxon>
    </lineage>
</organism>
<keyword evidence="1" id="KW-0812">Transmembrane</keyword>